<accession>A0AAD8WFK8</accession>
<dbReference type="EMBL" id="JAUUTY010000004">
    <property type="protein sequence ID" value="KAK1653825.1"/>
    <property type="molecule type" value="Genomic_DNA"/>
</dbReference>
<dbReference type="Pfam" id="PF00078">
    <property type="entry name" value="RVT_1"/>
    <property type="match status" value="1"/>
</dbReference>
<dbReference type="PANTHER" id="PTHR33063:SF16">
    <property type="entry name" value="OS02G0241300 PROTEIN"/>
    <property type="match status" value="1"/>
</dbReference>
<dbReference type="InterPro" id="IPR043502">
    <property type="entry name" value="DNA/RNA_pol_sf"/>
</dbReference>
<dbReference type="PANTHER" id="PTHR33063">
    <property type="entry name" value="OS02G0583500 PROTEIN"/>
    <property type="match status" value="1"/>
</dbReference>
<dbReference type="InterPro" id="IPR000477">
    <property type="entry name" value="RT_dom"/>
</dbReference>
<organism evidence="2 3">
    <name type="scientific">Lolium multiflorum</name>
    <name type="common">Italian ryegrass</name>
    <name type="synonym">Lolium perenne subsp. multiflorum</name>
    <dbReference type="NCBI Taxonomy" id="4521"/>
    <lineage>
        <taxon>Eukaryota</taxon>
        <taxon>Viridiplantae</taxon>
        <taxon>Streptophyta</taxon>
        <taxon>Embryophyta</taxon>
        <taxon>Tracheophyta</taxon>
        <taxon>Spermatophyta</taxon>
        <taxon>Magnoliopsida</taxon>
        <taxon>Liliopsida</taxon>
        <taxon>Poales</taxon>
        <taxon>Poaceae</taxon>
        <taxon>BOP clade</taxon>
        <taxon>Pooideae</taxon>
        <taxon>Poodae</taxon>
        <taxon>Poeae</taxon>
        <taxon>Poeae Chloroplast Group 2 (Poeae type)</taxon>
        <taxon>Loliodinae</taxon>
        <taxon>Loliinae</taxon>
        <taxon>Lolium</taxon>
    </lineage>
</organism>
<dbReference type="AlphaFoldDB" id="A0AAD8WFK8"/>
<feature type="domain" description="Reverse transcriptase" evidence="1">
    <location>
        <begin position="373"/>
        <end position="460"/>
    </location>
</feature>
<evidence type="ECO:0000313" key="2">
    <source>
        <dbReference type="EMBL" id="KAK1653825.1"/>
    </source>
</evidence>
<reference evidence="2" key="1">
    <citation type="submission" date="2023-07" db="EMBL/GenBank/DDBJ databases">
        <title>A chromosome-level genome assembly of Lolium multiflorum.</title>
        <authorList>
            <person name="Chen Y."/>
            <person name="Copetti D."/>
            <person name="Kolliker R."/>
            <person name="Studer B."/>
        </authorList>
    </citation>
    <scope>NUCLEOTIDE SEQUENCE</scope>
    <source>
        <strain evidence="2">02402/16</strain>
        <tissue evidence="2">Leaf</tissue>
    </source>
</reference>
<dbReference type="SUPFAM" id="SSF56672">
    <property type="entry name" value="DNA/RNA polymerases"/>
    <property type="match status" value="1"/>
</dbReference>
<dbReference type="Proteomes" id="UP001231189">
    <property type="component" value="Unassembled WGS sequence"/>
</dbReference>
<sequence length="599" mass="68182">MGHGLHEYTRRHGGLKMQIELYDGARRPKNPVQAAKLSSACGIHIRSNMPLAKHWKEYNPTDGALKTIIPTAISTFVGKFEMDRHDDLAKKVCTDIIQNGIRQQRYRLKKAYWEKVQHLTPEQAYLMKPDNVDEGSWKRLVDSLFDEHYQKKQRTEEEEMGAIELYKISHTNKDGLMSDTAHDAYVKMVNMKMGPHMEHEPVKSDLQLLNKLLQGDANTAYFHAIANGRRRKCAISGLMSEQGPISDPRDLQEHIYSFYRGLMRVAGEASNITLSQGLWDALGRVSEAENKELMVTFTVDELDEVLASMKVDTAPSPDGLPVIFFKKFWTLVKPYILAILNGFALGRVDISRLNFGVLSLISKVHGADDIRLFRPIALINVIFKFVAKAYAIRLSPVAHRTISRHQTAFIKGRHIHEGVLSLQEIIHEIKSKKLMGAFLKMDFEKAYDRVNWGFLRKVLLRKGFDSGHSVGNGTSTMLWLDWWTGPTTLRACFPSLYAIAADPEASVAHSWRGGDWVIPFRRTLSRGARLEWEEMRRMLAGTNLSPRPDELTWTLEHSGKFTVSSLYRKLCQGTARKHYIELWQVSTRLKISVPVAVSA</sequence>
<comment type="caution">
    <text evidence="2">The sequence shown here is derived from an EMBL/GenBank/DDBJ whole genome shotgun (WGS) entry which is preliminary data.</text>
</comment>
<gene>
    <name evidence="2" type="ORF">QYE76_071630</name>
</gene>
<keyword evidence="3" id="KW-1185">Reference proteome</keyword>
<name>A0AAD8WFK8_LOLMU</name>
<evidence type="ECO:0000259" key="1">
    <source>
        <dbReference type="Pfam" id="PF00078"/>
    </source>
</evidence>
<protein>
    <recommendedName>
        <fullName evidence="1">Reverse transcriptase domain-containing protein</fullName>
    </recommendedName>
</protein>
<proteinExistence type="predicted"/>
<evidence type="ECO:0000313" key="3">
    <source>
        <dbReference type="Proteomes" id="UP001231189"/>
    </source>
</evidence>